<dbReference type="EMBL" id="CAAE01014581">
    <property type="protein sequence ID" value="CAF99568.1"/>
    <property type="molecule type" value="Genomic_DNA"/>
</dbReference>
<reference evidence="3" key="2">
    <citation type="submission" date="2004-02" db="EMBL/GenBank/DDBJ databases">
        <authorList>
            <consortium name="Genoscope"/>
            <consortium name="Whitehead Institute Centre for Genome Research"/>
        </authorList>
    </citation>
    <scope>NUCLEOTIDE SEQUENCE</scope>
</reference>
<accession>Q4SIG4</accession>
<dbReference type="PROSITE" id="PS50011">
    <property type="entry name" value="PROTEIN_KINASE_DOM"/>
    <property type="match status" value="1"/>
</dbReference>
<dbReference type="GO" id="GO:0004672">
    <property type="term" value="F:protein kinase activity"/>
    <property type="evidence" value="ECO:0007669"/>
    <property type="project" value="InterPro"/>
</dbReference>
<feature type="non-terminal residue" evidence="3">
    <location>
        <position position="1"/>
    </location>
</feature>
<feature type="compositionally biased region" description="Basic residues" evidence="1">
    <location>
        <begin position="211"/>
        <end position="221"/>
    </location>
</feature>
<feature type="region of interest" description="Disordered" evidence="1">
    <location>
        <begin position="288"/>
        <end position="310"/>
    </location>
</feature>
<feature type="region of interest" description="Disordered" evidence="1">
    <location>
        <begin position="93"/>
        <end position="226"/>
    </location>
</feature>
<feature type="compositionally biased region" description="Polar residues" evidence="1">
    <location>
        <begin position="50"/>
        <end position="64"/>
    </location>
</feature>
<gene>
    <name evidence="3" type="ORF">GSTENG00017697001</name>
</gene>
<dbReference type="InterPro" id="IPR050235">
    <property type="entry name" value="CK1_Ser-Thr_kinase"/>
</dbReference>
<sequence>FCPQCGAKLQPGFKFCPSCGERLPCPHDRLLPVKMAASLGSSAPEKDGPSKTSPALSPHHQPTQEQSTFTAFVVQYYSNCVCDCNAGELSHRPTGQTCTASSQVTSQSPRRQTRHSPRLAKVTFETFPPPRVSSPATGDQVEGDDVGESAPPSKCYRVTPVFAPGMDAPSSPGQKSPRGARRRAKGLHSPVKQEAVDGPPVLSTSPTKSPFKGKNKGKRAKSTSAVAPLQDGQMLTDTTGKKWSPAQLLRQSTTELIYEGADQMFLFFSFQGAKDGKIFNEQNFLQRAAKPSSGEDPPRFPSVPSGSTAASPDRNFLFSVVEKWIKQHKMDFLGIPSCVGFGLHADSYRFLIFSDVGRSLQSVMEEEKMLLSETAVLQLACRILDALHYIHTNEYVHADINAENIYIQQGDKSQVFLVGYHHAFRFCPGGQHVEYREHSRTPHEGATEFISLDMHKGAAPSRRSDLQSLAYCMLHWSTGTLPWAGFAQPGKIAAEKQRYMGDVPALLGDCFRTGTVPRAFETYVSAVMALQYTEVPDYGALRDGL</sequence>
<evidence type="ECO:0000256" key="1">
    <source>
        <dbReference type="SAM" id="MobiDB-lite"/>
    </source>
</evidence>
<evidence type="ECO:0000313" key="3">
    <source>
        <dbReference type="EMBL" id="CAF99568.1"/>
    </source>
</evidence>
<organism evidence="3">
    <name type="scientific">Tetraodon nigroviridis</name>
    <name type="common">Spotted green pufferfish</name>
    <name type="synonym">Chelonodon nigroviridis</name>
    <dbReference type="NCBI Taxonomy" id="99883"/>
    <lineage>
        <taxon>Eukaryota</taxon>
        <taxon>Metazoa</taxon>
        <taxon>Chordata</taxon>
        <taxon>Craniata</taxon>
        <taxon>Vertebrata</taxon>
        <taxon>Euteleostomi</taxon>
        <taxon>Actinopterygii</taxon>
        <taxon>Neopterygii</taxon>
        <taxon>Teleostei</taxon>
        <taxon>Neoteleostei</taxon>
        <taxon>Acanthomorphata</taxon>
        <taxon>Eupercaria</taxon>
        <taxon>Tetraodontiformes</taxon>
        <taxon>Tetradontoidea</taxon>
        <taxon>Tetraodontidae</taxon>
        <taxon>Tetraodon</taxon>
    </lineage>
</organism>
<reference evidence="3" key="1">
    <citation type="journal article" date="2004" name="Nature">
        <title>Genome duplication in the teleost fish Tetraodon nigroviridis reveals the early vertebrate proto-karyotype.</title>
        <authorList>
            <person name="Jaillon O."/>
            <person name="Aury J.-M."/>
            <person name="Brunet F."/>
            <person name="Petit J.-L."/>
            <person name="Stange-Thomann N."/>
            <person name="Mauceli E."/>
            <person name="Bouneau L."/>
            <person name="Fischer C."/>
            <person name="Ozouf-Costaz C."/>
            <person name="Bernot A."/>
            <person name="Nicaud S."/>
            <person name="Jaffe D."/>
            <person name="Fisher S."/>
            <person name="Lutfalla G."/>
            <person name="Dossat C."/>
            <person name="Segurens B."/>
            <person name="Dasilva C."/>
            <person name="Salanoubat M."/>
            <person name="Levy M."/>
            <person name="Boudet N."/>
            <person name="Castellano S."/>
            <person name="Anthouard V."/>
            <person name="Jubin C."/>
            <person name="Castelli V."/>
            <person name="Katinka M."/>
            <person name="Vacherie B."/>
            <person name="Biemont C."/>
            <person name="Skalli Z."/>
            <person name="Cattolico L."/>
            <person name="Poulain J."/>
            <person name="De Berardinis V."/>
            <person name="Cruaud C."/>
            <person name="Duprat S."/>
            <person name="Brottier P."/>
            <person name="Coutanceau J.-P."/>
            <person name="Gouzy J."/>
            <person name="Parra G."/>
            <person name="Lardier G."/>
            <person name="Chapple C."/>
            <person name="McKernan K.J."/>
            <person name="McEwan P."/>
            <person name="Bosak S."/>
            <person name="Kellis M."/>
            <person name="Volff J.-N."/>
            <person name="Guigo R."/>
            <person name="Zody M.C."/>
            <person name="Mesirov J."/>
            <person name="Lindblad-Toh K."/>
            <person name="Birren B."/>
            <person name="Nusbaum C."/>
            <person name="Kahn D."/>
            <person name="Robinson-Rechavi M."/>
            <person name="Laudet V."/>
            <person name="Schachter V."/>
            <person name="Quetier F."/>
            <person name="Saurin W."/>
            <person name="Scarpelli C."/>
            <person name="Wincker P."/>
            <person name="Lander E.S."/>
            <person name="Weissenbach J."/>
            <person name="Roest Crollius H."/>
        </authorList>
    </citation>
    <scope>NUCLEOTIDE SEQUENCE [LARGE SCALE GENOMIC DNA]</scope>
</reference>
<dbReference type="GO" id="GO:0005524">
    <property type="term" value="F:ATP binding"/>
    <property type="evidence" value="ECO:0007669"/>
    <property type="project" value="InterPro"/>
</dbReference>
<dbReference type="PANTHER" id="PTHR11909">
    <property type="entry name" value="CASEIN KINASE-RELATED"/>
    <property type="match status" value="1"/>
</dbReference>
<dbReference type="Pfam" id="PF13240">
    <property type="entry name" value="Zn_Ribbon_1"/>
    <property type="match status" value="1"/>
</dbReference>
<dbReference type="OrthoDB" id="2687620at2759"/>
<evidence type="ECO:0000259" key="2">
    <source>
        <dbReference type="PROSITE" id="PS50011"/>
    </source>
</evidence>
<dbReference type="InterPro" id="IPR011009">
    <property type="entry name" value="Kinase-like_dom_sf"/>
</dbReference>
<dbReference type="SUPFAM" id="SSF56112">
    <property type="entry name" value="Protein kinase-like (PK-like)"/>
    <property type="match status" value="1"/>
</dbReference>
<proteinExistence type="predicted"/>
<name>Q4SIG4_TETNG</name>
<feature type="domain" description="Protein kinase" evidence="2">
    <location>
        <begin position="243"/>
        <end position="545"/>
    </location>
</feature>
<dbReference type="Pfam" id="PF00069">
    <property type="entry name" value="Pkinase"/>
    <property type="match status" value="1"/>
</dbReference>
<dbReference type="Gene3D" id="1.10.510.10">
    <property type="entry name" value="Transferase(Phosphotransferase) domain 1"/>
    <property type="match status" value="1"/>
</dbReference>
<dbReference type="InterPro" id="IPR026870">
    <property type="entry name" value="Zinc_ribbon_dom"/>
</dbReference>
<feature type="region of interest" description="Disordered" evidence="1">
    <location>
        <begin position="40"/>
        <end position="64"/>
    </location>
</feature>
<feature type="compositionally biased region" description="Polar residues" evidence="1">
    <location>
        <begin position="93"/>
        <end position="110"/>
    </location>
</feature>
<dbReference type="AlphaFoldDB" id="Q4SIG4"/>
<comment type="caution">
    <text evidence="3">The sequence shown here is derived from an EMBL/GenBank/DDBJ whole genome shotgun (WGS) entry which is preliminary data.</text>
</comment>
<feature type="non-terminal residue" evidence="3">
    <location>
        <position position="545"/>
    </location>
</feature>
<dbReference type="InterPro" id="IPR000719">
    <property type="entry name" value="Prot_kinase_dom"/>
</dbReference>
<protein>
    <submittedName>
        <fullName evidence="3">(spotted green pufferfish) hypothetical protein</fullName>
    </submittedName>
</protein>
<dbReference type="KEGG" id="tng:GSTEN00017697G001"/>